<dbReference type="InterPro" id="IPR003833">
    <property type="entry name" value="CT_C_D"/>
</dbReference>
<evidence type="ECO:0000256" key="1">
    <source>
        <dbReference type="ARBA" id="ARBA00022741"/>
    </source>
</evidence>
<dbReference type="Pfam" id="PF02682">
    <property type="entry name" value="CT_C_D"/>
    <property type="match status" value="1"/>
</dbReference>
<dbReference type="Gene3D" id="2.40.100.10">
    <property type="entry name" value="Cyclophilin-like"/>
    <property type="match status" value="1"/>
</dbReference>
<dbReference type="Proteomes" id="UP000199301">
    <property type="component" value="Unassembled WGS sequence"/>
</dbReference>
<dbReference type="OrthoDB" id="9760256at2"/>
<gene>
    <name evidence="5" type="ORF">SAMN04489718_1600</name>
</gene>
<dbReference type="AlphaFoldDB" id="A0A1H1AIR3"/>
<dbReference type="InterPro" id="IPR029000">
    <property type="entry name" value="Cyclophilin-like_dom_sf"/>
</dbReference>
<reference evidence="6" key="1">
    <citation type="submission" date="2016-10" db="EMBL/GenBank/DDBJ databases">
        <authorList>
            <person name="Varghese N."/>
            <person name="Submissions S."/>
        </authorList>
    </citation>
    <scope>NUCLEOTIDE SEQUENCE [LARGE SCALE GENOMIC DNA]</scope>
    <source>
        <strain evidence="6">DSM 45459</strain>
    </source>
</reference>
<dbReference type="SUPFAM" id="SSF160467">
    <property type="entry name" value="PH0987 N-terminal domain-like"/>
    <property type="match status" value="1"/>
</dbReference>
<dbReference type="EMBL" id="FNKO01000001">
    <property type="protein sequence ID" value="SDQ39568.1"/>
    <property type="molecule type" value="Genomic_DNA"/>
</dbReference>
<evidence type="ECO:0000313" key="5">
    <source>
        <dbReference type="EMBL" id="SDQ39568.1"/>
    </source>
</evidence>
<evidence type="ECO:0000256" key="3">
    <source>
        <dbReference type="ARBA" id="ARBA00022840"/>
    </source>
</evidence>
<dbReference type="PANTHER" id="PTHR34698:SF2">
    <property type="entry name" value="5-OXOPROLINASE SUBUNIT B"/>
    <property type="match status" value="1"/>
</dbReference>
<keyword evidence="2" id="KW-0378">Hydrolase</keyword>
<dbReference type="InterPro" id="IPR010016">
    <property type="entry name" value="PxpB"/>
</dbReference>
<keyword evidence="3" id="KW-0067">ATP-binding</keyword>
<sequence length="300" mass="34005">MAETTVRLPEARYEFGGDEFVFVELDREMSLQANFKAMAITGALRDRDLEGIVDICPSNASYLVRLDPGKLHPTELVEELRRLERSAGELDGSRVVSTRIVDVPVLFDDPWTRETLLRFRDNHQDPNVTDLEYAARINGFSTVEELIEAIGSAPFIVTMLGFVPGLPFCYQMVPRERQIEVPKYVRPRTDTPERAFGYGGAFSVVYPVRGAGGYQLFGIAPAPVFDGKQSLPDFHDRIAFPQPSDILRYRPVDRAEYNHVRSEVEAGTFRYRIREVEFSPAAFLEAPDAVNRDLVKELDR</sequence>
<accession>A0A1H1AIR3</accession>
<keyword evidence="6" id="KW-1185">Reference proteome</keyword>
<keyword evidence="1" id="KW-0547">Nucleotide-binding</keyword>
<dbReference type="SUPFAM" id="SSF50891">
    <property type="entry name" value="Cyclophilin-like"/>
    <property type="match status" value="1"/>
</dbReference>
<protein>
    <submittedName>
        <fullName evidence="5">Urea carboxylase</fullName>
    </submittedName>
</protein>
<dbReference type="SMART" id="SM00796">
    <property type="entry name" value="AHS1"/>
    <property type="match status" value="1"/>
</dbReference>
<evidence type="ECO:0000256" key="2">
    <source>
        <dbReference type="ARBA" id="ARBA00022801"/>
    </source>
</evidence>
<dbReference type="Gene3D" id="3.30.1360.40">
    <property type="match status" value="1"/>
</dbReference>
<evidence type="ECO:0000259" key="4">
    <source>
        <dbReference type="SMART" id="SM00796"/>
    </source>
</evidence>
<dbReference type="PANTHER" id="PTHR34698">
    <property type="entry name" value="5-OXOPROLINASE SUBUNIT B"/>
    <property type="match status" value="1"/>
</dbReference>
<evidence type="ECO:0000313" key="6">
    <source>
        <dbReference type="Proteomes" id="UP000199301"/>
    </source>
</evidence>
<organism evidence="5 6">
    <name type="scientific">Actinopolyspora saharensis</name>
    <dbReference type="NCBI Taxonomy" id="995062"/>
    <lineage>
        <taxon>Bacteria</taxon>
        <taxon>Bacillati</taxon>
        <taxon>Actinomycetota</taxon>
        <taxon>Actinomycetes</taxon>
        <taxon>Actinopolysporales</taxon>
        <taxon>Actinopolysporaceae</taxon>
        <taxon>Actinopolyspora</taxon>
    </lineage>
</organism>
<name>A0A1H1AIR3_9ACTN</name>
<dbReference type="GO" id="GO:0016787">
    <property type="term" value="F:hydrolase activity"/>
    <property type="evidence" value="ECO:0007669"/>
    <property type="project" value="UniProtKB-KW"/>
</dbReference>
<dbReference type="RefSeq" id="WP_092522096.1">
    <property type="nucleotide sequence ID" value="NZ_FNKO01000001.1"/>
</dbReference>
<proteinExistence type="predicted"/>
<dbReference type="STRING" id="995062.SAMN04489718_1600"/>
<dbReference type="GO" id="GO:0005524">
    <property type="term" value="F:ATP binding"/>
    <property type="evidence" value="ECO:0007669"/>
    <property type="project" value="UniProtKB-KW"/>
</dbReference>
<feature type="domain" description="Carboxyltransferase" evidence="4">
    <location>
        <begin position="11"/>
        <end position="232"/>
    </location>
</feature>